<feature type="region of interest" description="Disordered" evidence="1">
    <location>
        <begin position="1"/>
        <end position="39"/>
    </location>
</feature>
<keyword evidence="3" id="KW-1185">Reference proteome</keyword>
<feature type="compositionally biased region" description="Polar residues" evidence="1">
    <location>
        <begin position="341"/>
        <end position="353"/>
    </location>
</feature>
<organism evidence="2 3">
    <name type="scientific">Gymnopilus junonius</name>
    <name type="common">Spectacular rustgill mushroom</name>
    <name type="synonym">Gymnopilus spectabilis subsp. junonius</name>
    <dbReference type="NCBI Taxonomy" id="109634"/>
    <lineage>
        <taxon>Eukaryota</taxon>
        <taxon>Fungi</taxon>
        <taxon>Dikarya</taxon>
        <taxon>Basidiomycota</taxon>
        <taxon>Agaricomycotina</taxon>
        <taxon>Agaricomycetes</taxon>
        <taxon>Agaricomycetidae</taxon>
        <taxon>Agaricales</taxon>
        <taxon>Agaricineae</taxon>
        <taxon>Hymenogastraceae</taxon>
        <taxon>Gymnopilus</taxon>
    </lineage>
</organism>
<dbReference type="EMBL" id="JADNYJ010000077">
    <property type="protein sequence ID" value="KAF8889990.1"/>
    <property type="molecule type" value="Genomic_DNA"/>
</dbReference>
<feature type="compositionally biased region" description="Low complexity" evidence="1">
    <location>
        <begin position="303"/>
        <end position="317"/>
    </location>
</feature>
<feature type="compositionally biased region" description="Polar residues" evidence="1">
    <location>
        <begin position="24"/>
        <end position="39"/>
    </location>
</feature>
<dbReference type="OrthoDB" id="3270652at2759"/>
<proteinExistence type="predicted"/>
<feature type="compositionally biased region" description="Acidic residues" evidence="1">
    <location>
        <begin position="220"/>
        <end position="229"/>
    </location>
</feature>
<feature type="region of interest" description="Disordered" evidence="1">
    <location>
        <begin position="303"/>
        <end position="357"/>
    </location>
</feature>
<evidence type="ECO:0000313" key="2">
    <source>
        <dbReference type="EMBL" id="KAF8889990.1"/>
    </source>
</evidence>
<feature type="region of interest" description="Disordered" evidence="1">
    <location>
        <begin position="220"/>
        <end position="264"/>
    </location>
</feature>
<comment type="caution">
    <text evidence="2">The sequence shown here is derived from an EMBL/GenBank/DDBJ whole genome shotgun (WGS) entry which is preliminary data.</text>
</comment>
<evidence type="ECO:0000256" key="1">
    <source>
        <dbReference type="SAM" id="MobiDB-lite"/>
    </source>
</evidence>
<dbReference type="AlphaFoldDB" id="A0A9P5NGM2"/>
<dbReference type="Proteomes" id="UP000724874">
    <property type="component" value="Unassembled WGS sequence"/>
</dbReference>
<evidence type="ECO:0000313" key="3">
    <source>
        <dbReference type="Proteomes" id="UP000724874"/>
    </source>
</evidence>
<feature type="compositionally biased region" description="Basic and acidic residues" evidence="1">
    <location>
        <begin position="1"/>
        <end position="11"/>
    </location>
</feature>
<gene>
    <name evidence="2" type="ORF">CPB84DRAFT_1406601</name>
</gene>
<accession>A0A9P5NGM2</accession>
<reference evidence="2" key="1">
    <citation type="submission" date="2020-11" db="EMBL/GenBank/DDBJ databases">
        <authorList>
            <consortium name="DOE Joint Genome Institute"/>
            <person name="Ahrendt S."/>
            <person name="Riley R."/>
            <person name="Andreopoulos W."/>
            <person name="LaButti K."/>
            <person name="Pangilinan J."/>
            <person name="Ruiz-duenas F.J."/>
            <person name="Barrasa J.M."/>
            <person name="Sanchez-Garcia M."/>
            <person name="Camarero S."/>
            <person name="Miyauchi S."/>
            <person name="Serrano A."/>
            <person name="Linde D."/>
            <person name="Babiker R."/>
            <person name="Drula E."/>
            <person name="Ayuso-Fernandez I."/>
            <person name="Pacheco R."/>
            <person name="Padilla G."/>
            <person name="Ferreira P."/>
            <person name="Barriuso J."/>
            <person name="Kellner H."/>
            <person name="Castanera R."/>
            <person name="Alfaro M."/>
            <person name="Ramirez L."/>
            <person name="Pisabarro A.G."/>
            <person name="Kuo A."/>
            <person name="Tritt A."/>
            <person name="Lipzen A."/>
            <person name="He G."/>
            <person name="Yan M."/>
            <person name="Ng V."/>
            <person name="Cullen D."/>
            <person name="Martin F."/>
            <person name="Rosso M.-N."/>
            <person name="Henrissat B."/>
            <person name="Hibbett D."/>
            <person name="Martinez A.T."/>
            <person name="Grigoriev I.V."/>
        </authorList>
    </citation>
    <scope>NUCLEOTIDE SEQUENCE</scope>
    <source>
        <strain evidence="2">AH 44721</strain>
    </source>
</reference>
<protein>
    <submittedName>
        <fullName evidence="2">Uncharacterized protein</fullName>
    </submittedName>
</protein>
<sequence>MERQRRQELVARKAAVQASRKMKQSLSVNSSVDTPGERNSISAIATETVEDFLKSLAPVQTKETPTAVILSRKPEEQLLAMDVDQKQVTAQPIPQQQYQKQDPIPVSAVPEQFSVSSVRSYSAEPPPTSVASSTTSFPQLFESAPGTPPIFSSIVTRRGLKRPVASDFVDVDPAPKRHEHSINSIRIQPVLRPMLSMTRRPPSNSCFSNIGSRRCVIDLSDSEDEDEGIREEIPQQPSEDQLKQPKAAAYPSPTPMKPAATSPMSPEVLMQKEMEIRKMRELIAQREEETRLRRLALAKSASASAAANATGTSRSSTPVAQNVVSDVRMASPSPEAGEANGFTTQGSRSSESATPPRMLVPISWRKIIF</sequence>
<name>A0A9P5NGM2_GYMJU</name>